<keyword evidence="1" id="KW-0472">Membrane</keyword>
<keyword evidence="5" id="KW-1185">Reference proteome</keyword>
<feature type="transmembrane region" description="Helical" evidence="1">
    <location>
        <begin position="74"/>
        <end position="97"/>
    </location>
</feature>
<proteinExistence type="predicted"/>
<keyword evidence="1" id="KW-1133">Transmembrane helix</keyword>
<dbReference type="Gene3D" id="2.60.120.1440">
    <property type="match status" value="1"/>
</dbReference>
<dbReference type="Pfam" id="PF16344">
    <property type="entry name" value="FecR_C"/>
    <property type="match status" value="1"/>
</dbReference>
<dbReference type="KEGG" id="kan:IMCC3317_27170"/>
<accession>A0A7L4ZKT7</accession>
<evidence type="ECO:0000313" key="5">
    <source>
        <dbReference type="Proteomes" id="UP000464657"/>
    </source>
</evidence>
<dbReference type="InterPro" id="IPR006860">
    <property type="entry name" value="FecR"/>
</dbReference>
<evidence type="ECO:0000259" key="2">
    <source>
        <dbReference type="Pfam" id="PF04773"/>
    </source>
</evidence>
<sequence length="307" mass="35122">MDKEKDILKWFNGALSEEEIKSLHETGDVDTLEKINFYGAQFEVPKRDVEAALNDFKTNYLTKTKKEETKVRKLNISFISKIAAAVLLLVTVSYLLLSNNTFTLETSFAQNKQISLPDGSEVTLNAGSKLSYVKDSWEKERNLELDGEAFFKVSKGEKFTVQMDEGTVQVLGTQFNIKDRKNYFDVQCFEGKVSVTYGKETVILTKGKAFRIVNEKDVNVYDITSENPSWMQNESTFDRVPLSQVIEELERQYDIVIKTNDVDTTQLYTGTFAHNNKELALQSVTIPLRMTYTIEDKKVIFYNHGSK</sequence>
<dbReference type="RefSeq" id="WP_160129975.1">
    <property type="nucleotide sequence ID" value="NZ_CP019288.1"/>
</dbReference>
<keyword evidence="1" id="KW-0812">Transmembrane</keyword>
<dbReference type="EMBL" id="CP019288">
    <property type="protein sequence ID" value="QHI37338.1"/>
    <property type="molecule type" value="Genomic_DNA"/>
</dbReference>
<protein>
    <recommendedName>
        <fullName evidence="6">Fec operon regulator FecR</fullName>
    </recommendedName>
</protein>
<dbReference type="AlphaFoldDB" id="A0A7L4ZKT7"/>
<dbReference type="InterPro" id="IPR032508">
    <property type="entry name" value="FecR_C"/>
</dbReference>
<name>A0A7L4ZKT7_9FLAO</name>
<feature type="domain" description="Protein FecR C-terminal" evidence="3">
    <location>
        <begin position="236"/>
        <end position="300"/>
    </location>
</feature>
<feature type="domain" description="FecR protein" evidence="2">
    <location>
        <begin position="103"/>
        <end position="193"/>
    </location>
</feature>
<evidence type="ECO:0008006" key="6">
    <source>
        <dbReference type="Google" id="ProtNLM"/>
    </source>
</evidence>
<reference evidence="4 5" key="1">
    <citation type="journal article" date="2013" name="Int. J. Syst. Evol. Microbiol.">
        <title>Kordia antarctica sp. nov., isolated from Antarctic seawater.</title>
        <authorList>
            <person name="Baek K."/>
            <person name="Choi A."/>
            <person name="Kang I."/>
            <person name="Lee K."/>
            <person name="Cho J.C."/>
        </authorList>
    </citation>
    <scope>NUCLEOTIDE SEQUENCE [LARGE SCALE GENOMIC DNA]</scope>
    <source>
        <strain evidence="4 5">IMCC3317</strain>
    </source>
</reference>
<evidence type="ECO:0000259" key="3">
    <source>
        <dbReference type="Pfam" id="PF16344"/>
    </source>
</evidence>
<dbReference type="PANTHER" id="PTHR30273:SF2">
    <property type="entry name" value="PROTEIN FECR"/>
    <property type="match status" value="1"/>
</dbReference>
<dbReference type="GO" id="GO:0016989">
    <property type="term" value="F:sigma factor antagonist activity"/>
    <property type="evidence" value="ECO:0007669"/>
    <property type="project" value="TreeGrafter"/>
</dbReference>
<gene>
    <name evidence="4" type="ORF">IMCC3317_27170</name>
</gene>
<dbReference type="InterPro" id="IPR012373">
    <property type="entry name" value="Ferrdict_sens_TM"/>
</dbReference>
<dbReference type="Proteomes" id="UP000464657">
    <property type="component" value="Chromosome"/>
</dbReference>
<dbReference type="Pfam" id="PF04773">
    <property type="entry name" value="FecR"/>
    <property type="match status" value="1"/>
</dbReference>
<dbReference type="PANTHER" id="PTHR30273">
    <property type="entry name" value="PERIPLASMIC SIGNAL SENSOR AND SIGMA FACTOR ACTIVATOR FECR-RELATED"/>
    <property type="match status" value="1"/>
</dbReference>
<evidence type="ECO:0000313" key="4">
    <source>
        <dbReference type="EMBL" id="QHI37338.1"/>
    </source>
</evidence>
<dbReference type="Gene3D" id="3.55.50.30">
    <property type="match status" value="1"/>
</dbReference>
<dbReference type="OrthoDB" id="1097347at2"/>
<organism evidence="4 5">
    <name type="scientific">Kordia antarctica</name>
    <dbReference type="NCBI Taxonomy" id="1218801"/>
    <lineage>
        <taxon>Bacteria</taxon>
        <taxon>Pseudomonadati</taxon>
        <taxon>Bacteroidota</taxon>
        <taxon>Flavobacteriia</taxon>
        <taxon>Flavobacteriales</taxon>
        <taxon>Flavobacteriaceae</taxon>
        <taxon>Kordia</taxon>
    </lineage>
</organism>
<evidence type="ECO:0000256" key="1">
    <source>
        <dbReference type="SAM" id="Phobius"/>
    </source>
</evidence>